<dbReference type="PANTHER" id="PTHR11767">
    <property type="entry name" value="INWARD RECTIFIER POTASSIUM CHANNEL"/>
    <property type="match status" value="1"/>
</dbReference>
<feature type="compositionally biased region" description="Gly residues" evidence="12">
    <location>
        <begin position="165"/>
        <end position="174"/>
    </location>
</feature>
<evidence type="ECO:0000256" key="5">
    <source>
        <dbReference type="ARBA" id="ARBA00022882"/>
    </source>
</evidence>
<dbReference type="InterPro" id="IPR014756">
    <property type="entry name" value="Ig_E-set"/>
</dbReference>
<organism evidence="14 15">
    <name type="scientific">Klebsormidium nitens</name>
    <name type="common">Green alga</name>
    <name type="synonym">Ulothrix nitens</name>
    <dbReference type="NCBI Taxonomy" id="105231"/>
    <lineage>
        <taxon>Eukaryota</taxon>
        <taxon>Viridiplantae</taxon>
        <taxon>Streptophyta</taxon>
        <taxon>Klebsormidiophyceae</taxon>
        <taxon>Klebsormidiales</taxon>
        <taxon>Klebsormidiaceae</taxon>
        <taxon>Klebsormidium</taxon>
    </lineage>
</organism>
<comment type="similarity">
    <text evidence="11">Belongs to the inward rectifier-type potassium channel (TC 1.A.2.1) family.</text>
</comment>
<dbReference type="EMBL" id="DF237640">
    <property type="protein sequence ID" value="GAQ90838.1"/>
    <property type="molecule type" value="Genomic_DNA"/>
</dbReference>
<keyword evidence="9" id="KW-0472">Membrane</keyword>
<dbReference type="GO" id="GO:0034765">
    <property type="term" value="P:regulation of monoatomic ion transmembrane transport"/>
    <property type="evidence" value="ECO:0000318"/>
    <property type="project" value="GO_Central"/>
</dbReference>
<keyword evidence="8 11" id="KW-0406">Ion transport</keyword>
<evidence type="ECO:0000313" key="15">
    <source>
        <dbReference type="Proteomes" id="UP000054558"/>
    </source>
</evidence>
<keyword evidence="3 11" id="KW-0633">Potassium transport</keyword>
<evidence type="ECO:0000256" key="9">
    <source>
        <dbReference type="ARBA" id="ARBA00023136"/>
    </source>
</evidence>
<evidence type="ECO:0000313" key="14">
    <source>
        <dbReference type="EMBL" id="GAQ90838.1"/>
    </source>
</evidence>
<feature type="compositionally biased region" description="Basic and acidic residues" evidence="12">
    <location>
        <begin position="127"/>
        <end position="140"/>
    </location>
</feature>
<comment type="subcellular location">
    <subcellularLocation>
        <location evidence="1 11">Membrane</location>
        <topology evidence="1 11">Multi-pass membrane protein</topology>
    </subcellularLocation>
</comment>
<name>A0A1Y1IRT3_KLENI</name>
<protein>
    <recommendedName>
        <fullName evidence="13">Inward rectifier potassium channel C-terminal domain-containing protein</fullName>
    </recommendedName>
</protein>
<proteinExistence type="inferred from homology"/>
<dbReference type="Proteomes" id="UP000054558">
    <property type="component" value="Unassembled WGS sequence"/>
</dbReference>
<dbReference type="InterPro" id="IPR016449">
    <property type="entry name" value="K_chnl_inward-rec_Kir"/>
</dbReference>
<evidence type="ECO:0000256" key="11">
    <source>
        <dbReference type="RuleBase" id="RU003822"/>
    </source>
</evidence>
<feature type="compositionally biased region" description="Low complexity" evidence="12">
    <location>
        <begin position="352"/>
        <end position="365"/>
    </location>
</feature>
<dbReference type="Pfam" id="PF17655">
    <property type="entry name" value="IRK_C"/>
    <property type="match status" value="1"/>
</dbReference>
<feature type="compositionally biased region" description="Low complexity" evidence="12">
    <location>
        <begin position="380"/>
        <end position="390"/>
    </location>
</feature>
<evidence type="ECO:0000256" key="10">
    <source>
        <dbReference type="ARBA" id="ARBA00023303"/>
    </source>
</evidence>
<feature type="compositionally biased region" description="Low complexity" evidence="12">
    <location>
        <begin position="141"/>
        <end position="164"/>
    </location>
</feature>
<dbReference type="GO" id="GO:0034702">
    <property type="term" value="C:monoatomic ion channel complex"/>
    <property type="evidence" value="ECO:0007669"/>
    <property type="project" value="UniProtKB-KW"/>
</dbReference>
<feature type="region of interest" description="Disordered" evidence="12">
    <location>
        <begin position="21"/>
        <end position="43"/>
    </location>
</feature>
<keyword evidence="15" id="KW-1185">Reference proteome</keyword>
<accession>A0A1Y1IRT3</accession>
<evidence type="ECO:0000256" key="6">
    <source>
        <dbReference type="ARBA" id="ARBA00022958"/>
    </source>
</evidence>
<dbReference type="GO" id="GO:0005886">
    <property type="term" value="C:plasma membrane"/>
    <property type="evidence" value="ECO:0000318"/>
    <property type="project" value="GO_Central"/>
</dbReference>
<dbReference type="GO" id="GO:1990573">
    <property type="term" value="P:potassium ion import across plasma membrane"/>
    <property type="evidence" value="ECO:0000318"/>
    <property type="project" value="GO_Central"/>
</dbReference>
<evidence type="ECO:0000256" key="12">
    <source>
        <dbReference type="SAM" id="MobiDB-lite"/>
    </source>
</evidence>
<feature type="compositionally biased region" description="Low complexity" evidence="12">
    <location>
        <begin position="183"/>
        <end position="194"/>
    </location>
</feature>
<dbReference type="AlphaFoldDB" id="A0A1Y1IRT3"/>
<evidence type="ECO:0000256" key="4">
    <source>
        <dbReference type="ARBA" id="ARBA00022692"/>
    </source>
</evidence>
<dbReference type="SUPFAM" id="SSF81296">
    <property type="entry name" value="E set domains"/>
    <property type="match status" value="1"/>
</dbReference>
<feature type="compositionally biased region" description="Low complexity" evidence="12">
    <location>
        <begin position="102"/>
        <end position="113"/>
    </location>
</feature>
<feature type="region of interest" description="Disordered" evidence="12">
    <location>
        <begin position="64"/>
        <end position="261"/>
    </location>
</feature>
<evidence type="ECO:0000256" key="3">
    <source>
        <dbReference type="ARBA" id="ARBA00022538"/>
    </source>
</evidence>
<evidence type="ECO:0000256" key="1">
    <source>
        <dbReference type="ARBA" id="ARBA00004141"/>
    </source>
</evidence>
<keyword evidence="10 11" id="KW-0407">Ion channel</keyword>
<keyword evidence="6 11" id="KW-0630">Potassium</keyword>
<evidence type="ECO:0000256" key="7">
    <source>
        <dbReference type="ARBA" id="ARBA00022989"/>
    </source>
</evidence>
<dbReference type="Gene3D" id="2.60.40.1400">
    <property type="entry name" value="G protein-activated inward rectifier potassium channel 1"/>
    <property type="match status" value="1"/>
</dbReference>
<evidence type="ECO:0000256" key="8">
    <source>
        <dbReference type="ARBA" id="ARBA00023065"/>
    </source>
</evidence>
<gene>
    <name evidence="14" type="ORF">KFL_006910020</name>
</gene>
<feature type="region of interest" description="Disordered" evidence="12">
    <location>
        <begin position="346"/>
        <end position="390"/>
    </location>
</feature>
<evidence type="ECO:0000256" key="2">
    <source>
        <dbReference type="ARBA" id="ARBA00022448"/>
    </source>
</evidence>
<keyword evidence="2 11" id="KW-0813">Transport</keyword>
<keyword evidence="5 11" id="KW-0851">Voltage-gated channel</keyword>
<dbReference type="OrthoDB" id="273257at2759"/>
<evidence type="ECO:0000259" key="13">
    <source>
        <dbReference type="Pfam" id="PF17655"/>
    </source>
</evidence>
<dbReference type="GO" id="GO:0005242">
    <property type="term" value="F:inward rectifier potassium channel activity"/>
    <property type="evidence" value="ECO:0000318"/>
    <property type="project" value="GO_Central"/>
</dbReference>
<reference evidence="14 15" key="1">
    <citation type="journal article" date="2014" name="Nat. Commun.">
        <title>Klebsormidium flaccidum genome reveals primary factors for plant terrestrial adaptation.</title>
        <authorList>
            <person name="Hori K."/>
            <person name="Maruyama F."/>
            <person name="Fujisawa T."/>
            <person name="Togashi T."/>
            <person name="Yamamoto N."/>
            <person name="Seo M."/>
            <person name="Sato S."/>
            <person name="Yamada T."/>
            <person name="Mori H."/>
            <person name="Tajima N."/>
            <person name="Moriyama T."/>
            <person name="Ikeuchi M."/>
            <person name="Watanabe M."/>
            <person name="Wada H."/>
            <person name="Kobayashi K."/>
            <person name="Saito M."/>
            <person name="Masuda T."/>
            <person name="Sasaki-Sekimoto Y."/>
            <person name="Mashiguchi K."/>
            <person name="Awai K."/>
            <person name="Shimojima M."/>
            <person name="Masuda S."/>
            <person name="Iwai M."/>
            <person name="Nobusawa T."/>
            <person name="Narise T."/>
            <person name="Kondo S."/>
            <person name="Saito H."/>
            <person name="Sato R."/>
            <person name="Murakawa M."/>
            <person name="Ihara Y."/>
            <person name="Oshima-Yamada Y."/>
            <person name="Ohtaka K."/>
            <person name="Satoh M."/>
            <person name="Sonobe K."/>
            <person name="Ishii M."/>
            <person name="Ohtani R."/>
            <person name="Kanamori-Sato M."/>
            <person name="Honoki R."/>
            <person name="Miyazaki D."/>
            <person name="Mochizuki H."/>
            <person name="Umetsu J."/>
            <person name="Higashi K."/>
            <person name="Shibata D."/>
            <person name="Kamiya Y."/>
            <person name="Sato N."/>
            <person name="Nakamura Y."/>
            <person name="Tabata S."/>
            <person name="Ida S."/>
            <person name="Kurokawa K."/>
            <person name="Ohta H."/>
        </authorList>
    </citation>
    <scope>NUCLEOTIDE SEQUENCE [LARGE SCALE GENOMIC DNA]</scope>
    <source>
        <strain evidence="14 15">NIES-2285</strain>
    </source>
</reference>
<dbReference type="InterPro" id="IPR041647">
    <property type="entry name" value="IRK_C"/>
</dbReference>
<keyword evidence="4 11" id="KW-0812">Transmembrane</keyword>
<dbReference type="InterPro" id="IPR013518">
    <property type="entry name" value="K_chnl_inward-rec_Kir_cyto"/>
</dbReference>
<sequence>MPGPAATGCQQGRLLWQAPHAGATAAAFTQRPTGPPPHWRQSDAQLAATCPPGQPHWLGAGAARALEGPGAPLPVLADGAQAGLPWPRSGTQPCAPQRRARGQAVRARASRVGGASGVGQGVRQSRRTTEQRTRRTHPAEGQEQAEPAAAEEGERASGAQQEGAPWGGQQGGTAGKEHKPCSAGQPALAAGGPLSEVRGALPPADAGQDAAESPSAAGMGGSGVGVLAAEHSAGPGGPAHMADPSAGPEQGTPEVGLGSARGGVLRGRRAMAAVEVRTGDPPWVALAHNAYVSLLQLPGPQFALAAFLAPLALSAAFSAAYLLHPDGLTLNGTGLRQRQLQLQAHHAHMRPSATPAGAAGATAPSLKGEAAAAETPMGQGPAEAGSATSEAAEWEAGGALGVGGAGALVFRVLMFSVALSTGLQPEVVPATPAAAVLANLNALLAQLLFVFLSGAVFARLSQPARPIRPATVAVVTPPTRDAGTPHPCRLLMARFVLAGAPKQRCELIDAKLDFTLGIDTRDAAGHHFRAQKPLKLMRAEVAHLQFGFNVRHVVDEASPLAHLSPRQLQQQDACLTLSVVGVERASLQTVFHSQQYFFADDEVVWDAEYEDIILQNSDGVKICDHTKLNSFRTIH</sequence>
<feature type="domain" description="Inward rectifier potassium channel C-terminal" evidence="13">
    <location>
        <begin position="542"/>
        <end position="632"/>
    </location>
</feature>
<dbReference type="PANTHER" id="PTHR11767:SF114">
    <property type="entry name" value="INWARD RECTIFIER POTASSIUM CHANNEL C-TERMINAL DOMAIN-CONTAINING PROTEIN"/>
    <property type="match status" value="1"/>
</dbReference>
<keyword evidence="7" id="KW-1133">Transmembrane helix</keyword>